<dbReference type="EMBL" id="DS028127">
    <property type="protein sequence ID" value="EEY53581.1"/>
    <property type="molecule type" value="Genomic_DNA"/>
</dbReference>
<dbReference type="AlphaFoldDB" id="D0N7N2"/>
<dbReference type="Proteomes" id="UP000006643">
    <property type="component" value="Unassembled WGS sequence"/>
</dbReference>
<organism evidence="1 2">
    <name type="scientific">Phytophthora infestans (strain T30-4)</name>
    <name type="common">Potato late blight agent</name>
    <dbReference type="NCBI Taxonomy" id="403677"/>
    <lineage>
        <taxon>Eukaryota</taxon>
        <taxon>Sar</taxon>
        <taxon>Stramenopiles</taxon>
        <taxon>Oomycota</taxon>
        <taxon>Peronosporomycetes</taxon>
        <taxon>Peronosporales</taxon>
        <taxon>Peronosporaceae</taxon>
        <taxon>Phytophthora</taxon>
    </lineage>
</organism>
<dbReference type="GeneID" id="9471596"/>
<name>D0N7N2_PHYIT</name>
<proteinExistence type="predicted"/>
<dbReference type="KEGG" id="pif:PITG_07261"/>
<evidence type="ECO:0000313" key="1">
    <source>
        <dbReference type="EMBL" id="EEY53581.1"/>
    </source>
</evidence>
<dbReference type="RefSeq" id="XP_002905199.1">
    <property type="nucleotide sequence ID" value="XM_002905153.1"/>
</dbReference>
<protein>
    <submittedName>
        <fullName evidence="1">Uncharacterized protein</fullName>
    </submittedName>
</protein>
<dbReference type="OMA" id="WLERMYP"/>
<dbReference type="VEuPathDB" id="FungiDB:PITG_07261"/>
<dbReference type="OrthoDB" id="1562405at2759"/>
<accession>D0N7N2</accession>
<keyword evidence="2" id="KW-1185">Reference proteome</keyword>
<sequence length="558" mass="63398">MNYCKIDLDAHFKLAKTEVLLLSLDRTCDVLPKGVPSICLVLGEISVYAHPFVNEDHLGVRAKADIQCSRLKVFYFSSNDLVKSPFLSLDFVRVFIFPVETMMQSEVSADVEMEAEWVEVKWAPEVLHAIGGALELGIFTMASRVPPMRQMIDVTQDRISPGEVIAFRCVAKRLCAIFPYVYRGQRRVDCVTVDTFTVSSEATTGRLRISIMDARAFPGQRSSDDIQPKQQPSPPSDFDATYFVADCFSLEENQIAGSLKTVVDLFVNGVQLEWDISTQLRIMELVRRITYSSWEMIYRARSAYAVYCTPSDSIYNRVHGLNPPLNDIAECLRYERLFADLISASGDKLHRLHATNLSVNANLCDEVGVQLTVGVFAGDDLPEVWLFEDISIKVNAFEMAAVGCVRVRHTIASQKDYVFGEFEDMLRKRLLACKRSTTGLDETLDDGILVEINKLHLRTSRDFPLQAHTNAIQSHFDPFKEQLGSAASSYWRPQQEVFYQFFLRTSVASHQPELWLRLEDIGFECLGNPLDSWLERMYPVWIGELAEQELRSHILDEH</sequence>
<reference evidence="2" key="1">
    <citation type="journal article" date="2009" name="Nature">
        <title>Genome sequence and analysis of the Irish potato famine pathogen Phytophthora infestans.</title>
        <authorList>
            <consortium name="The Broad Institute Genome Sequencing Platform"/>
            <person name="Haas B.J."/>
            <person name="Kamoun S."/>
            <person name="Zody M.C."/>
            <person name="Jiang R.H."/>
            <person name="Handsaker R.E."/>
            <person name="Cano L.M."/>
            <person name="Grabherr M."/>
            <person name="Kodira C.D."/>
            <person name="Raffaele S."/>
            <person name="Torto-Alalibo T."/>
            <person name="Bozkurt T.O."/>
            <person name="Ah-Fong A.M."/>
            <person name="Alvarado L."/>
            <person name="Anderson V.L."/>
            <person name="Armstrong M.R."/>
            <person name="Avrova A."/>
            <person name="Baxter L."/>
            <person name="Beynon J."/>
            <person name="Boevink P.C."/>
            <person name="Bollmann S.R."/>
            <person name="Bos J.I."/>
            <person name="Bulone V."/>
            <person name="Cai G."/>
            <person name="Cakir C."/>
            <person name="Carrington J.C."/>
            <person name="Chawner M."/>
            <person name="Conti L."/>
            <person name="Costanzo S."/>
            <person name="Ewan R."/>
            <person name="Fahlgren N."/>
            <person name="Fischbach M.A."/>
            <person name="Fugelstad J."/>
            <person name="Gilroy E.M."/>
            <person name="Gnerre S."/>
            <person name="Green P.J."/>
            <person name="Grenville-Briggs L.J."/>
            <person name="Griffith J."/>
            <person name="Grunwald N.J."/>
            <person name="Horn K."/>
            <person name="Horner N.R."/>
            <person name="Hu C.H."/>
            <person name="Huitema E."/>
            <person name="Jeong D.H."/>
            <person name="Jones A.M."/>
            <person name="Jones J.D."/>
            <person name="Jones R.W."/>
            <person name="Karlsson E.K."/>
            <person name="Kunjeti S.G."/>
            <person name="Lamour K."/>
            <person name="Liu Z."/>
            <person name="Ma L."/>
            <person name="Maclean D."/>
            <person name="Chibucos M.C."/>
            <person name="McDonald H."/>
            <person name="McWalters J."/>
            <person name="Meijer H.J."/>
            <person name="Morgan W."/>
            <person name="Morris P.F."/>
            <person name="Munro C.A."/>
            <person name="O'Neill K."/>
            <person name="Ospina-Giraldo M."/>
            <person name="Pinzon A."/>
            <person name="Pritchard L."/>
            <person name="Ramsahoye B."/>
            <person name="Ren Q."/>
            <person name="Restrepo S."/>
            <person name="Roy S."/>
            <person name="Sadanandom A."/>
            <person name="Savidor A."/>
            <person name="Schornack S."/>
            <person name="Schwartz D.C."/>
            <person name="Schumann U.D."/>
            <person name="Schwessinger B."/>
            <person name="Seyer L."/>
            <person name="Sharpe T."/>
            <person name="Silvar C."/>
            <person name="Song J."/>
            <person name="Studholme D.J."/>
            <person name="Sykes S."/>
            <person name="Thines M."/>
            <person name="van de Vondervoort P.J."/>
            <person name="Phuntumart V."/>
            <person name="Wawra S."/>
            <person name="Weide R."/>
            <person name="Win J."/>
            <person name="Young C."/>
            <person name="Zhou S."/>
            <person name="Fry W."/>
            <person name="Meyers B.C."/>
            <person name="van West P."/>
            <person name="Ristaino J."/>
            <person name="Govers F."/>
            <person name="Birch P.R."/>
            <person name="Whisson S.C."/>
            <person name="Judelson H.S."/>
            <person name="Nusbaum C."/>
        </authorList>
    </citation>
    <scope>NUCLEOTIDE SEQUENCE [LARGE SCALE GENOMIC DNA]</scope>
    <source>
        <strain evidence="2">T30-4</strain>
    </source>
</reference>
<dbReference type="HOGENOM" id="CLU_473722_0_0_1"/>
<gene>
    <name evidence="1" type="ORF">PITG_07261</name>
</gene>
<dbReference type="InParanoid" id="D0N7N2"/>
<evidence type="ECO:0000313" key="2">
    <source>
        <dbReference type="Proteomes" id="UP000006643"/>
    </source>
</evidence>